<dbReference type="AlphaFoldDB" id="A0ABD0W5S3"/>
<dbReference type="Proteomes" id="UP001557470">
    <property type="component" value="Unassembled WGS sequence"/>
</dbReference>
<sequence length="117" mass="12739">MDFSTSYSASFDRHLSIPSTSNQYLFFTSLTVSCGATKSDSVSGSKFPEDTLAAGIVTLHSIIHLTKGWLVAPQHFCLGTHTDPFYSLLLLLNTVAPCQTVAAVVYQLHACLPDVWK</sequence>
<evidence type="ECO:0000313" key="2">
    <source>
        <dbReference type="Proteomes" id="UP001557470"/>
    </source>
</evidence>
<keyword evidence="2" id="KW-1185">Reference proteome</keyword>
<evidence type="ECO:0000313" key="1">
    <source>
        <dbReference type="EMBL" id="KAL0966549.1"/>
    </source>
</evidence>
<comment type="caution">
    <text evidence="1">The sequence shown here is derived from an EMBL/GenBank/DDBJ whole genome shotgun (WGS) entry which is preliminary data.</text>
</comment>
<reference evidence="1 2" key="1">
    <citation type="submission" date="2024-06" db="EMBL/GenBank/DDBJ databases">
        <authorList>
            <person name="Pan Q."/>
            <person name="Wen M."/>
            <person name="Jouanno E."/>
            <person name="Zahm M."/>
            <person name="Klopp C."/>
            <person name="Cabau C."/>
            <person name="Louis A."/>
            <person name="Berthelot C."/>
            <person name="Parey E."/>
            <person name="Roest Crollius H."/>
            <person name="Montfort J."/>
            <person name="Robinson-Rechavi M."/>
            <person name="Bouchez O."/>
            <person name="Lampietro C."/>
            <person name="Lopez Roques C."/>
            <person name="Donnadieu C."/>
            <person name="Postlethwait J."/>
            <person name="Bobe J."/>
            <person name="Verreycken H."/>
            <person name="Guiguen Y."/>
        </authorList>
    </citation>
    <scope>NUCLEOTIDE SEQUENCE [LARGE SCALE GENOMIC DNA]</scope>
    <source>
        <strain evidence="1">Up_M1</strain>
        <tissue evidence="1">Testis</tissue>
    </source>
</reference>
<dbReference type="EMBL" id="JAGEUA010000009">
    <property type="protein sequence ID" value="KAL0966549.1"/>
    <property type="molecule type" value="Genomic_DNA"/>
</dbReference>
<gene>
    <name evidence="1" type="ORF">UPYG_G00296580</name>
</gene>
<organism evidence="1 2">
    <name type="scientific">Umbra pygmaea</name>
    <name type="common">Eastern mudminnow</name>
    <dbReference type="NCBI Taxonomy" id="75934"/>
    <lineage>
        <taxon>Eukaryota</taxon>
        <taxon>Metazoa</taxon>
        <taxon>Chordata</taxon>
        <taxon>Craniata</taxon>
        <taxon>Vertebrata</taxon>
        <taxon>Euteleostomi</taxon>
        <taxon>Actinopterygii</taxon>
        <taxon>Neopterygii</taxon>
        <taxon>Teleostei</taxon>
        <taxon>Protacanthopterygii</taxon>
        <taxon>Esociformes</taxon>
        <taxon>Umbridae</taxon>
        <taxon>Umbra</taxon>
    </lineage>
</organism>
<accession>A0ABD0W5S3</accession>
<proteinExistence type="predicted"/>
<protein>
    <submittedName>
        <fullName evidence="1">Uncharacterized protein</fullName>
    </submittedName>
</protein>
<name>A0ABD0W5S3_UMBPY</name>